<dbReference type="InterPro" id="IPR035093">
    <property type="entry name" value="RelE/ParE_toxin_dom_sf"/>
</dbReference>
<dbReference type="SUPFAM" id="SSF143011">
    <property type="entry name" value="RelE-like"/>
    <property type="match status" value="1"/>
</dbReference>
<evidence type="ECO:0000313" key="3">
    <source>
        <dbReference type="EMBL" id="OGG59898.1"/>
    </source>
</evidence>
<dbReference type="InterPro" id="IPR007712">
    <property type="entry name" value="RelE/ParE_toxin"/>
</dbReference>
<name>A0A1F6DEP1_9BACT</name>
<feature type="domain" description="ParE-like toxin" evidence="2">
    <location>
        <begin position="20"/>
        <end position="84"/>
    </location>
</feature>
<organism evidence="3 4">
    <name type="scientific">Candidatus Kaiserbacteria bacterium RIFCSPHIGHO2_01_FULL_56_24</name>
    <dbReference type="NCBI Taxonomy" id="1798487"/>
    <lineage>
        <taxon>Bacteria</taxon>
        <taxon>Candidatus Kaiseribacteriota</taxon>
    </lineage>
</organism>
<evidence type="ECO:0000259" key="2">
    <source>
        <dbReference type="Pfam" id="PF24732"/>
    </source>
</evidence>
<accession>A0A1F6DEP1</accession>
<dbReference type="Proteomes" id="UP000176377">
    <property type="component" value="Unassembled WGS sequence"/>
</dbReference>
<dbReference type="Gene3D" id="3.30.2310.20">
    <property type="entry name" value="RelE-like"/>
    <property type="match status" value="1"/>
</dbReference>
<dbReference type="EMBL" id="MFLA01000016">
    <property type="protein sequence ID" value="OGG59898.1"/>
    <property type="molecule type" value="Genomic_DNA"/>
</dbReference>
<dbReference type="Pfam" id="PF24732">
    <property type="entry name" value="ParE_like"/>
    <property type="match status" value="1"/>
</dbReference>
<reference evidence="3 4" key="1">
    <citation type="journal article" date="2016" name="Nat. Commun.">
        <title>Thousands of microbial genomes shed light on interconnected biogeochemical processes in an aquifer system.</title>
        <authorList>
            <person name="Anantharaman K."/>
            <person name="Brown C.T."/>
            <person name="Hug L.A."/>
            <person name="Sharon I."/>
            <person name="Castelle C.J."/>
            <person name="Probst A.J."/>
            <person name="Thomas B.C."/>
            <person name="Singh A."/>
            <person name="Wilkins M.J."/>
            <person name="Karaoz U."/>
            <person name="Brodie E.L."/>
            <person name="Williams K.H."/>
            <person name="Hubbard S.S."/>
            <person name="Banfield J.F."/>
        </authorList>
    </citation>
    <scope>NUCLEOTIDE SEQUENCE [LARGE SCALE GENOMIC DNA]</scope>
</reference>
<gene>
    <name evidence="3" type="ORF">A2765_04650</name>
</gene>
<evidence type="ECO:0000256" key="1">
    <source>
        <dbReference type="ARBA" id="ARBA00022649"/>
    </source>
</evidence>
<evidence type="ECO:0000313" key="4">
    <source>
        <dbReference type="Proteomes" id="UP000176377"/>
    </source>
</evidence>
<keyword evidence="1" id="KW-1277">Toxin-antitoxin system</keyword>
<comment type="caution">
    <text evidence="3">The sequence shown here is derived from an EMBL/GenBank/DDBJ whole genome shotgun (WGS) entry which is preliminary data.</text>
</comment>
<dbReference type="NCBIfam" id="TIGR02385">
    <property type="entry name" value="RelE_StbE"/>
    <property type="match status" value="1"/>
</dbReference>
<protein>
    <recommendedName>
        <fullName evidence="2">ParE-like toxin domain-containing protein</fullName>
    </recommendedName>
</protein>
<dbReference type="AlphaFoldDB" id="A0A1F6DEP1"/>
<dbReference type="InterPro" id="IPR056925">
    <property type="entry name" value="ParE-like"/>
</dbReference>
<sequence>MAVHYKPSFLRQFKKLEPVLQDEAREKIELFTKTRNHAQLRVHKLTGRLAGYMSFSVNYRYRVVFKHVSKNTVALLAIGDHDVYK</sequence>
<proteinExistence type="predicted"/>